<dbReference type="GO" id="GO:0005524">
    <property type="term" value="F:ATP binding"/>
    <property type="evidence" value="ECO:0007669"/>
    <property type="project" value="UniProtKB-KW"/>
</dbReference>
<dbReference type="InterPro" id="IPR004154">
    <property type="entry name" value="Anticodon-bd"/>
</dbReference>
<dbReference type="eggNOG" id="KOG1637">
    <property type="taxonomic scope" value="Eukaryota"/>
</dbReference>
<evidence type="ECO:0000313" key="14">
    <source>
        <dbReference type="EMBL" id="EJK67362.1"/>
    </source>
</evidence>
<dbReference type="PANTHER" id="PTHR11451:SF46">
    <property type="entry name" value="THREONINE--TRNA LIGASE"/>
    <property type="match status" value="1"/>
</dbReference>
<dbReference type="Gene3D" id="3.30.930.10">
    <property type="entry name" value="Bira Bifunctional Protein, Domain 2"/>
    <property type="match status" value="1"/>
</dbReference>
<dbReference type="CDD" id="cd00860">
    <property type="entry name" value="ThrRS_anticodon"/>
    <property type="match status" value="1"/>
</dbReference>
<dbReference type="Gene3D" id="3.40.50.800">
    <property type="entry name" value="Anticodon-binding domain"/>
    <property type="match status" value="1"/>
</dbReference>
<name>K0TA00_THAOC</name>
<accession>K0TA00</accession>
<dbReference type="InterPro" id="IPR045864">
    <property type="entry name" value="aa-tRNA-synth_II/BPL/LPL"/>
</dbReference>
<protein>
    <recommendedName>
        <fullName evidence="12">Probable threonine--tRNA ligase, cytoplasmic</fullName>
        <ecNumber evidence="3">6.1.1.3</ecNumber>
    </recommendedName>
    <alternativeName>
        <fullName evidence="10">Threonyl-tRNA synthetase</fullName>
    </alternativeName>
</protein>
<proteinExistence type="inferred from homology"/>
<dbReference type="Proteomes" id="UP000266841">
    <property type="component" value="Unassembled WGS sequence"/>
</dbReference>
<dbReference type="HAMAP" id="MF_00184">
    <property type="entry name" value="Thr_tRNA_synth"/>
    <property type="match status" value="1"/>
</dbReference>
<dbReference type="OMA" id="WYADGMY"/>
<dbReference type="PANTHER" id="PTHR11451">
    <property type="entry name" value="THREONINE-TRNA LIGASE"/>
    <property type="match status" value="1"/>
</dbReference>
<keyword evidence="4" id="KW-0963">Cytoplasm</keyword>
<dbReference type="FunFam" id="3.30.980.10:FF:000005">
    <property type="entry name" value="Threonyl-tRNA synthetase, mitochondrial"/>
    <property type="match status" value="1"/>
</dbReference>
<sequence>MDGVGGGDVDGMAEAMEDLSLEEENKSEMTHLWDMTRPLVGNVSKIEFLKFDDDGDAKTTFWHSSAHILGEALEHVFGSRLTIGPPLAGGFYYDSFMGDAESGGALTESDYKIVEQEFQKIVKSKQKFERLVVTKDEALEMFEGNPFKTQIISTKVPDGSRTTVYRCGDLVDLCRGPHLPHTGRVKAFAATRHSATNWLGDTDNDMLQRMYGISFPDKKMLKVWKENQEKVRINHLLAYESSLLWMEIGRGPTQTYHCVGCFRNSCTTRPHAQLLIPIQAKERDHRRIAAKQDLIMFHDLSAGSAFWLPHGARIYNKLCDFIRSHYWKRGFTEVITPNVYNLDLWNTSGHAQHYKDAMFCFDVEGKEWAMKPMNCPGHCLMFGSKLRSYRDLPIRYADFGVLHRNELSGALSGLTRVRRFQQDDGHIFCREDQIEQEVLGALDFMSSCYKTFGMSYKLELSTRPKKALGELEMWNRAEAALERALNDFAGKGNWKINPEDGAFYGPKIDIKVMDAMDRIHQCATIQLDFQLPIRFNLEYNTGTKENPFARPVIVHRAVLGSVERSFAVLCEHFGGKWPLWLSPRQVMLIPIHADFNDYCQQVRDRLHDEGFYADVDLSKATFSKKVRTAQVDQYNFQLVVGKNEVENGTVNIRTRDNKQEGEKKIDDLVAYLKKLEAEYQ</sequence>
<dbReference type="GO" id="GO:0006435">
    <property type="term" value="P:threonyl-tRNA aminoacylation"/>
    <property type="evidence" value="ECO:0007669"/>
    <property type="project" value="InterPro"/>
</dbReference>
<comment type="caution">
    <text evidence="14">The sequence shown here is derived from an EMBL/GenBank/DDBJ whole genome shotgun (WGS) entry which is preliminary data.</text>
</comment>
<dbReference type="InterPro" id="IPR047246">
    <property type="entry name" value="ThrRS_anticodon"/>
</dbReference>
<dbReference type="PRINTS" id="PR01047">
    <property type="entry name" value="TRNASYNTHTHR"/>
</dbReference>
<dbReference type="OrthoDB" id="5423599at2759"/>
<dbReference type="EC" id="6.1.1.3" evidence="3"/>
<dbReference type="NCBIfam" id="TIGR00418">
    <property type="entry name" value="thrS"/>
    <property type="match status" value="1"/>
</dbReference>
<dbReference type="InterPro" id="IPR018163">
    <property type="entry name" value="Thr/Ala-tRNA-synth_IIc_edit"/>
</dbReference>
<dbReference type="Pfam" id="PF07973">
    <property type="entry name" value="tRNA_SAD"/>
    <property type="match status" value="1"/>
</dbReference>
<evidence type="ECO:0000256" key="2">
    <source>
        <dbReference type="ARBA" id="ARBA00008226"/>
    </source>
</evidence>
<dbReference type="InterPro" id="IPR033728">
    <property type="entry name" value="ThrRS_core"/>
</dbReference>
<keyword evidence="5" id="KW-0436">Ligase</keyword>
<evidence type="ECO:0000256" key="9">
    <source>
        <dbReference type="ARBA" id="ARBA00023146"/>
    </source>
</evidence>
<evidence type="ECO:0000256" key="8">
    <source>
        <dbReference type="ARBA" id="ARBA00022917"/>
    </source>
</evidence>
<organism evidence="14 15">
    <name type="scientific">Thalassiosira oceanica</name>
    <name type="common">Marine diatom</name>
    <dbReference type="NCBI Taxonomy" id="159749"/>
    <lineage>
        <taxon>Eukaryota</taxon>
        <taxon>Sar</taxon>
        <taxon>Stramenopiles</taxon>
        <taxon>Ochrophyta</taxon>
        <taxon>Bacillariophyta</taxon>
        <taxon>Coscinodiscophyceae</taxon>
        <taxon>Thalassiosirophycidae</taxon>
        <taxon>Thalassiosirales</taxon>
        <taxon>Thalassiosiraceae</taxon>
        <taxon>Thalassiosira</taxon>
    </lineage>
</organism>
<keyword evidence="15" id="KW-1185">Reference proteome</keyword>
<dbReference type="Pfam" id="PF00587">
    <property type="entry name" value="tRNA-synt_2b"/>
    <property type="match status" value="1"/>
</dbReference>
<dbReference type="FunFam" id="3.30.930.10:FF:000019">
    <property type="entry name" value="Threonine--tRNA ligase"/>
    <property type="match status" value="1"/>
</dbReference>
<evidence type="ECO:0000313" key="15">
    <source>
        <dbReference type="Proteomes" id="UP000266841"/>
    </source>
</evidence>
<evidence type="ECO:0000256" key="4">
    <source>
        <dbReference type="ARBA" id="ARBA00022490"/>
    </source>
</evidence>
<evidence type="ECO:0000256" key="5">
    <source>
        <dbReference type="ARBA" id="ARBA00022598"/>
    </source>
</evidence>
<keyword evidence="8" id="KW-0648">Protein biosynthesis</keyword>
<keyword evidence="7" id="KW-0067">ATP-binding</keyword>
<dbReference type="InterPro" id="IPR036621">
    <property type="entry name" value="Anticodon-bd_dom_sf"/>
</dbReference>
<dbReference type="SUPFAM" id="SSF52954">
    <property type="entry name" value="Class II aaRS ABD-related"/>
    <property type="match status" value="1"/>
</dbReference>
<dbReference type="InterPro" id="IPR002320">
    <property type="entry name" value="Thr-tRNA-ligase_IIa"/>
</dbReference>
<comment type="subcellular location">
    <subcellularLocation>
        <location evidence="1">Cytoplasm</location>
    </subcellularLocation>
</comment>
<dbReference type="SUPFAM" id="SSF55681">
    <property type="entry name" value="Class II aaRS and biotin synthetases"/>
    <property type="match status" value="1"/>
</dbReference>
<dbReference type="InterPro" id="IPR002314">
    <property type="entry name" value="aa-tRNA-synt_IIb"/>
</dbReference>
<comment type="similarity">
    <text evidence="2">Belongs to the class-II aminoacyl-tRNA synthetase family.</text>
</comment>
<dbReference type="GO" id="GO:0004829">
    <property type="term" value="F:threonine-tRNA ligase activity"/>
    <property type="evidence" value="ECO:0007669"/>
    <property type="project" value="UniProtKB-EC"/>
</dbReference>
<evidence type="ECO:0000256" key="12">
    <source>
        <dbReference type="ARBA" id="ARBA00072369"/>
    </source>
</evidence>
<dbReference type="CDD" id="cd00771">
    <property type="entry name" value="ThrRS_core"/>
    <property type="match status" value="1"/>
</dbReference>
<dbReference type="GO" id="GO:0005739">
    <property type="term" value="C:mitochondrion"/>
    <property type="evidence" value="ECO:0007669"/>
    <property type="project" value="TreeGrafter"/>
</dbReference>
<keyword evidence="6" id="KW-0547">Nucleotide-binding</keyword>
<evidence type="ECO:0000256" key="3">
    <source>
        <dbReference type="ARBA" id="ARBA00013163"/>
    </source>
</evidence>
<dbReference type="PROSITE" id="PS50862">
    <property type="entry name" value="AA_TRNA_LIGASE_II"/>
    <property type="match status" value="1"/>
</dbReference>
<gene>
    <name evidence="14" type="ORF">THAOC_11616</name>
</gene>
<dbReference type="EMBL" id="AGNL01013249">
    <property type="protein sequence ID" value="EJK67362.1"/>
    <property type="molecule type" value="Genomic_DNA"/>
</dbReference>
<evidence type="ECO:0000256" key="7">
    <source>
        <dbReference type="ARBA" id="ARBA00022840"/>
    </source>
</evidence>
<evidence type="ECO:0000256" key="11">
    <source>
        <dbReference type="ARBA" id="ARBA00049515"/>
    </source>
</evidence>
<comment type="catalytic activity">
    <reaction evidence="11">
        <text>tRNA(Thr) + L-threonine + ATP = L-threonyl-tRNA(Thr) + AMP + diphosphate + H(+)</text>
        <dbReference type="Rhea" id="RHEA:24624"/>
        <dbReference type="Rhea" id="RHEA-COMP:9670"/>
        <dbReference type="Rhea" id="RHEA-COMP:9704"/>
        <dbReference type="ChEBI" id="CHEBI:15378"/>
        <dbReference type="ChEBI" id="CHEBI:30616"/>
        <dbReference type="ChEBI" id="CHEBI:33019"/>
        <dbReference type="ChEBI" id="CHEBI:57926"/>
        <dbReference type="ChEBI" id="CHEBI:78442"/>
        <dbReference type="ChEBI" id="CHEBI:78534"/>
        <dbReference type="ChEBI" id="CHEBI:456215"/>
        <dbReference type="EC" id="6.1.1.3"/>
    </reaction>
</comment>
<feature type="domain" description="Aminoacyl-transfer RNA synthetases class-II family profile" evidence="13">
    <location>
        <begin position="303"/>
        <end position="578"/>
    </location>
</feature>
<keyword evidence="9" id="KW-0030">Aminoacyl-tRNA synthetase</keyword>
<evidence type="ECO:0000256" key="1">
    <source>
        <dbReference type="ARBA" id="ARBA00004496"/>
    </source>
</evidence>
<dbReference type="InterPro" id="IPR006195">
    <property type="entry name" value="aa-tRNA-synth_II"/>
</dbReference>
<dbReference type="InterPro" id="IPR012947">
    <property type="entry name" value="tRNA_SAD"/>
</dbReference>
<dbReference type="FunFam" id="3.40.50.800:FF:000003">
    <property type="entry name" value="Threonine--tRNA ligase 2, cytoplasmic"/>
    <property type="match status" value="1"/>
</dbReference>
<evidence type="ECO:0000259" key="13">
    <source>
        <dbReference type="PROSITE" id="PS50862"/>
    </source>
</evidence>
<dbReference type="SUPFAM" id="SSF55186">
    <property type="entry name" value="ThrRS/AlaRS common domain"/>
    <property type="match status" value="1"/>
</dbReference>
<evidence type="ECO:0000256" key="10">
    <source>
        <dbReference type="ARBA" id="ARBA00031900"/>
    </source>
</evidence>
<dbReference type="Gene3D" id="3.30.980.10">
    <property type="entry name" value="Threonyl-trna Synthetase, Chain A, domain 2"/>
    <property type="match status" value="1"/>
</dbReference>
<dbReference type="SMART" id="SM00863">
    <property type="entry name" value="tRNA_SAD"/>
    <property type="match status" value="1"/>
</dbReference>
<reference evidence="14 15" key="1">
    <citation type="journal article" date="2012" name="Genome Biol.">
        <title>Genome and low-iron response of an oceanic diatom adapted to chronic iron limitation.</title>
        <authorList>
            <person name="Lommer M."/>
            <person name="Specht M."/>
            <person name="Roy A.S."/>
            <person name="Kraemer L."/>
            <person name="Andreson R."/>
            <person name="Gutowska M.A."/>
            <person name="Wolf J."/>
            <person name="Bergner S.V."/>
            <person name="Schilhabel M.B."/>
            <person name="Klostermeier U.C."/>
            <person name="Beiko R.G."/>
            <person name="Rosenstiel P."/>
            <person name="Hippler M."/>
            <person name="Laroche J."/>
        </authorList>
    </citation>
    <scope>NUCLEOTIDE SEQUENCE [LARGE SCALE GENOMIC DNA]</scope>
    <source>
        <strain evidence="14 15">CCMP1005</strain>
    </source>
</reference>
<evidence type="ECO:0000256" key="6">
    <source>
        <dbReference type="ARBA" id="ARBA00022741"/>
    </source>
</evidence>
<dbReference type="Pfam" id="PF03129">
    <property type="entry name" value="HGTP_anticodon"/>
    <property type="match status" value="1"/>
</dbReference>
<dbReference type="AlphaFoldDB" id="K0TA00"/>